<dbReference type="Proteomes" id="UP000265703">
    <property type="component" value="Unassembled WGS sequence"/>
</dbReference>
<evidence type="ECO:0000313" key="2">
    <source>
        <dbReference type="Proteomes" id="UP000265703"/>
    </source>
</evidence>
<gene>
    <name evidence="1" type="ORF">C1645_821413</name>
</gene>
<dbReference type="AlphaFoldDB" id="A0A397T697"/>
<dbReference type="OrthoDB" id="2406877at2759"/>
<comment type="caution">
    <text evidence="1">The sequence shown here is derived from an EMBL/GenBank/DDBJ whole genome shotgun (WGS) entry which is preliminary data.</text>
</comment>
<sequence length="118" mass="13468">MTHFELSEFLDASSTLFHPEVEKDKMKGNQVIRYSGEKYLSGLPTLGDIVAENDERLTTILEDALSKQQDIPFMAIKNEGSTERINGTYRYVLRLYGRLINGQKALVTFMGIQYCEII</sequence>
<protein>
    <submittedName>
        <fullName evidence="1">Uncharacterized protein</fullName>
    </submittedName>
</protein>
<keyword evidence="2" id="KW-1185">Reference proteome</keyword>
<dbReference type="EMBL" id="QKYT01000140">
    <property type="protein sequence ID" value="RIA91865.1"/>
    <property type="molecule type" value="Genomic_DNA"/>
</dbReference>
<accession>A0A397T697</accession>
<organism evidence="1 2">
    <name type="scientific">Glomus cerebriforme</name>
    <dbReference type="NCBI Taxonomy" id="658196"/>
    <lineage>
        <taxon>Eukaryota</taxon>
        <taxon>Fungi</taxon>
        <taxon>Fungi incertae sedis</taxon>
        <taxon>Mucoromycota</taxon>
        <taxon>Glomeromycotina</taxon>
        <taxon>Glomeromycetes</taxon>
        <taxon>Glomerales</taxon>
        <taxon>Glomeraceae</taxon>
        <taxon>Glomus</taxon>
    </lineage>
</organism>
<reference evidence="1 2" key="1">
    <citation type="submission" date="2018-06" db="EMBL/GenBank/DDBJ databases">
        <title>Comparative genomics reveals the genomic features of Rhizophagus irregularis, R. cerebriforme, R. diaphanum and Gigaspora rosea, and their symbiotic lifestyle signature.</title>
        <authorList>
            <person name="Morin E."/>
            <person name="San Clemente H."/>
            <person name="Chen E.C.H."/>
            <person name="De La Providencia I."/>
            <person name="Hainaut M."/>
            <person name="Kuo A."/>
            <person name="Kohler A."/>
            <person name="Murat C."/>
            <person name="Tang N."/>
            <person name="Roy S."/>
            <person name="Loubradou J."/>
            <person name="Henrissat B."/>
            <person name="Grigoriev I.V."/>
            <person name="Corradi N."/>
            <person name="Roux C."/>
            <person name="Martin F.M."/>
        </authorList>
    </citation>
    <scope>NUCLEOTIDE SEQUENCE [LARGE SCALE GENOMIC DNA]</scope>
    <source>
        <strain evidence="1 2">DAOM 227022</strain>
    </source>
</reference>
<name>A0A397T697_9GLOM</name>
<evidence type="ECO:0000313" key="1">
    <source>
        <dbReference type="EMBL" id="RIA91865.1"/>
    </source>
</evidence>
<proteinExistence type="predicted"/>